<organism evidence="11 12">
    <name type="scientific">Emergencia timonensis</name>
    <dbReference type="NCBI Taxonomy" id="1776384"/>
    <lineage>
        <taxon>Bacteria</taxon>
        <taxon>Bacillati</taxon>
        <taxon>Bacillota</taxon>
        <taxon>Clostridia</taxon>
        <taxon>Peptostreptococcales</taxon>
        <taxon>Anaerovoracaceae</taxon>
        <taxon>Emergencia</taxon>
    </lineage>
</organism>
<dbReference type="InterPro" id="IPR009081">
    <property type="entry name" value="PP-bd_ACP"/>
</dbReference>
<dbReference type="NCBIfam" id="NF002148">
    <property type="entry name" value="PRK00982.1-2"/>
    <property type="match status" value="1"/>
</dbReference>
<dbReference type="HAMAP" id="MF_01217">
    <property type="entry name" value="Acyl_carrier"/>
    <property type="match status" value="1"/>
</dbReference>
<reference evidence="11 12" key="1">
    <citation type="submission" date="2018-08" db="EMBL/GenBank/DDBJ databases">
        <title>A genome reference for cultivated species of the human gut microbiota.</title>
        <authorList>
            <person name="Zou Y."/>
            <person name="Xue W."/>
            <person name="Luo G."/>
        </authorList>
    </citation>
    <scope>NUCLEOTIDE SEQUENCE [LARGE SCALE GENOMIC DNA]</scope>
    <source>
        <strain evidence="11 12">AM07-24</strain>
    </source>
</reference>
<dbReference type="GO" id="GO:0000035">
    <property type="term" value="F:acyl binding"/>
    <property type="evidence" value="ECO:0007669"/>
    <property type="project" value="TreeGrafter"/>
</dbReference>
<dbReference type="GO" id="GO:0005829">
    <property type="term" value="C:cytosol"/>
    <property type="evidence" value="ECO:0007669"/>
    <property type="project" value="TreeGrafter"/>
</dbReference>
<evidence type="ECO:0000256" key="9">
    <source>
        <dbReference type="RuleBase" id="RU003545"/>
    </source>
</evidence>
<evidence type="ECO:0000256" key="3">
    <source>
        <dbReference type="ARBA" id="ARBA00022553"/>
    </source>
</evidence>
<dbReference type="GO" id="GO:0016020">
    <property type="term" value="C:membrane"/>
    <property type="evidence" value="ECO:0007669"/>
    <property type="project" value="GOC"/>
</dbReference>
<dbReference type="PANTHER" id="PTHR20863:SF76">
    <property type="entry name" value="CARRIER DOMAIN-CONTAINING PROTEIN"/>
    <property type="match status" value="1"/>
</dbReference>
<comment type="caution">
    <text evidence="11">The sequence shown here is derived from an EMBL/GenBank/DDBJ whole genome shotgun (WGS) entry which is preliminary data.</text>
</comment>
<keyword evidence="4 7" id="KW-0276">Fatty acid metabolism</keyword>
<dbReference type="InterPro" id="IPR003231">
    <property type="entry name" value="ACP"/>
</dbReference>
<dbReference type="EMBL" id="QRMS01000004">
    <property type="protein sequence ID" value="RHJ86056.1"/>
    <property type="molecule type" value="Genomic_DNA"/>
</dbReference>
<evidence type="ECO:0000313" key="11">
    <source>
        <dbReference type="EMBL" id="RHJ86056.1"/>
    </source>
</evidence>
<evidence type="ECO:0000313" key="12">
    <source>
        <dbReference type="Proteomes" id="UP000284841"/>
    </source>
</evidence>
<protein>
    <recommendedName>
        <fullName evidence="7 8">Acyl carrier protein</fullName>
        <shortName evidence="7">ACP</shortName>
    </recommendedName>
</protein>
<keyword evidence="2 7" id="KW-0444">Lipid biosynthesis</keyword>
<sequence>MNFEKVKETMVNTLGCDEEKITMEASIADDLGIDSLDAVELVMALEEEFDIKIPDEELGKMKKVSDIVGCIEKYQA</sequence>
<evidence type="ECO:0000256" key="5">
    <source>
        <dbReference type="ARBA" id="ARBA00023098"/>
    </source>
</evidence>
<dbReference type="Pfam" id="PF00550">
    <property type="entry name" value="PP-binding"/>
    <property type="match status" value="1"/>
</dbReference>
<comment type="PTM">
    <text evidence="7">4'-phosphopantetheine is transferred from CoA to a specific serine of apo-ACP by AcpS. This modification is essential for activity because fatty acids are bound in thioester linkage to the sulfhydryl of the prosthetic group.</text>
</comment>
<dbReference type="NCBIfam" id="NF002150">
    <property type="entry name" value="PRK00982.1-4"/>
    <property type="match status" value="1"/>
</dbReference>
<name>A0A415DZ05_9FIRM</name>
<dbReference type="GO" id="GO:0000036">
    <property type="term" value="F:acyl carrier activity"/>
    <property type="evidence" value="ECO:0007669"/>
    <property type="project" value="UniProtKB-UniRule"/>
</dbReference>
<comment type="subcellular location">
    <subcellularLocation>
        <location evidence="7">Cytoplasm</location>
    </subcellularLocation>
</comment>
<proteinExistence type="inferred from homology"/>
<dbReference type="PANTHER" id="PTHR20863">
    <property type="entry name" value="ACYL CARRIER PROTEIN"/>
    <property type="match status" value="1"/>
</dbReference>
<keyword evidence="7" id="KW-0963">Cytoplasm</keyword>
<comment type="PTM">
    <text evidence="9">4'-phosphopantetheine is transferred from CoA to a specific serine of apo-ACP by acpS.</text>
</comment>
<dbReference type="PROSITE" id="PS50075">
    <property type="entry name" value="CARRIER"/>
    <property type="match status" value="1"/>
</dbReference>
<evidence type="ECO:0000256" key="4">
    <source>
        <dbReference type="ARBA" id="ARBA00022832"/>
    </source>
</evidence>
<comment type="pathway">
    <text evidence="7 9">Lipid metabolism; fatty acid biosynthesis.</text>
</comment>
<dbReference type="SUPFAM" id="SSF47336">
    <property type="entry name" value="ACP-like"/>
    <property type="match status" value="1"/>
</dbReference>
<evidence type="ECO:0000256" key="1">
    <source>
        <dbReference type="ARBA" id="ARBA00022450"/>
    </source>
</evidence>
<keyword evidence="1 7" id="KW-0596">Phosphopantetheine</keyword>
<dbReference type="InterPro" id="IPR036736">
    <property type="entry name" value="ACP-like_sf"/>
</dbReference>
<comment type="function">
    <text evidence="7 9">Carrier of the growing fatty acid chain in fatty acid biosynthesis.</text>
</comment>
<feature type="modified residue" description="O-(pantetheine 4'-phosphoryl)serine" evidence="7">
    <location>
        <position position="35"/>
    </location>
</feature>
<dbReference type="RefSeq" id="WP_067536503.1">
    <property type="nucleotide sequence ID" value="NZ_AP025567.1"/>
</dbReference>
<gene>
    <name evidence="7 11" type="primary">acpP</name>
    <name evidence="11" type="ORF">DW099_14555</name>
</gene>
<dbReference type="PROSITE" id="PS00012">
    <property type="entry name" value="PHOSPHOPANTETHEINE"/>
    <property type="match status" value="1"/>
</dbReference>
<keyword evidence="6 7" id="KW-0275">Fatty acid biosynthesis</keyword>
<dbReference type="STRING" id="1776384.GCA_900086585_01692"/>
<feature type="domain" description="Carrier" evidence="10">
    <location>
        <begin position="1"/>
        <end position="75"/>
    </location>
</feature>
<dbReference type="AlphaFoldDB" id="A0A415DZ05"/>
<evidence type="ECO:0000256" key="2">
    <source>
        <dbReference type="ARBA" id="ARBA00022516"/>
    </source>
</evidence>
<dbReference type="InterPro" id="IPR006162">
    <property type="entry name" value="Ppantetheine_attach_site"/>
</dbReference>
<keyword evidence="3 7" id="KW-0597">Phosphoprotein</keyword>
<dbReference type="GO" id="GO:0009245">
    <property type="term" value="P:lipid A biosynthetic process"/>
    <property type="evidence" value="ECO:0007669"/>
    <property type="project" value="TreeGrafter"/>
</dbReference>
<dbReference type="GeneID" id="83004068"/>
<dbReference type="NCBIfam" id="TIGR00517">
    <property type="entry name" value="acyl_carrier"/>
    <property type="match status" value="1"/>
</dbReference>
<dbReference type="UniPathway" id="UPA00094"/>
<evidence type="ECO:0000256" key="7">
    <source>
        <dbReference type="HAMAP-Rule" id="MF_01217"/>
    </source>
</evidence>
<evidence type="ECO:0000256" key="6">
    <source>
        <dbReference type="ARBA" id="ARBA00023160"/>
    </source>
</evidence>
<accession>A0A415DZ05</accession>
<keyword evidence="12" id="KW-1185">Reference proteome</keyword>
<dbReference type="Proteomes" id="UP000284841">
    <property type="component" value="Unassembled WGS sequence"/>
</dbReference>
<dbReference type="Gene3D" id="1.10.1200.10">
    <property type="entry name" value="ACP-like"/>
    <property type="match status" value="1"/>
</dbReference>
<comment type="similarity">
    <text evidence="7">Belongs to the acyl carrier protein (ACP) family.</text>
</comment>
<evidence type="ECO:0000259" key="10">
    <source>
        <dbReference type="PROSITE" id="PS50075"/>
    </source>
</evidence>
<evidence type="ECO:0000256" key="8">
    <source>
        <dbReference type="NCBIfam" id="TIGR00517"/>
    </source>
</evidence>
<dbReference type="OrthoDB" id="9804551at2"/>
<keyword evidence="5 7" id="KW-0443">Lipid metabolism</keyword>